<gene>
    <name evidence="2" type="ORF">SAMN05192529_105162</name>
</gene>
<accession>A0A1H3XGX4</accession>
<dbReference type="Pfam" id="PF02469">
    <property type="entry name" value="Fasciclin"/>
    <property type="match status" value="1"/>
</dbReference>
<dbReference type="PROSITE" id="PS50213">
    <property type="entry name" value="FAS1"/>
    <property type="match status" value="1"/>
</dbReference>
<dbReference type="EMBL" id="FNQY01000005">
    <property type="protein sequence ID" value="SDZ98593.1"/>
    <property type="molecule type" value="Genomic_DNA"/>
</dbReference>
<dbReference type="Gene3D" id="2.30.180.10">
    <property type="entry name" value="FAS1 domain"/>
    <property type="match status" value="1"/>
</dbReference>
<evidence type="ECO:0000259" key="1">
    <source>
        <dbReference type="PROSITE" id="PS50213"/>
    </source>
</evidence>
<dbReference type="InterPro" id="IPR036378">
    <property type="entry name" value="FAS1_dom_sf"/>
</dbReference>
<proteinExistence type="predicted"/>
<sequence length="240" mass="26577">MKNYKIAILLITASLSILGCQKKYITGGKIEDINKYSSLSTYDALSSMSQFDTLVQVIDAAGLKDEINKAQSTFFAPSDASVYNYLNERTIDIQATVDQYAKFTLDSLKYHLEKNIDGIADSLKMYIIPSVLNVDAKLSSTGSFYKTGLSGDSAIVSYEYTYDENMGYSDLVSTPPRLVYYTHLWKPYQLDDQDSTAADIPAKTGVHTLVTTSFMNTQNGVVHVLSPGSTLFFYGTKVED</sequence>
<evidence type="ECO:0000313" key="2">
    <source>
        <dbReference type="EMBL" id="SDZ98593.1"/>
    </source>
</evidence>
<organism evidence="2 3">
    <name type="scientific">Arachidicoccus rhizosphaerae</name>
    <dbReference type="NCBI Taxonomy" id="551991"/>
    <lineage>
        <taxon>Bacteria</taxon>
        <taxon>Pseudomonadati</taxon>
        <taxon>Bacteroidota</taxon>
        <taxon>Chitinophagia</taxon>
        <taxon>Chitinophagales</taxon>
        <taxon>Chitinophagaceae</taxon>
        <taxon>Arachidicoccus</taxon>
    </lineage>
</organism>
<dbReference type="Proteomes" id="UP000199041">
    <property type="component" value="Unassembled WGS sequence"/>
</dbReference>
<dbReference type="RefSeq" id="WP_091395274.1">
    <property type="nucleotide sequence ID" value="NZ_FNQY01000005.1"/>
</dbReference>
<dbReference type="SUPFAM" id="SSF82153">
    <property type="entry name" value="FAS1 domain"/>
    <property type="match status" value="1"/>
</dbReference>
<feature type="domain" description="FAS1" evidence="1">
    <location>
        <begin position="38"/>
        <end position="214"/>
    </location>
</feature>
<evidence type="ECO:0000313" key="3">
    <source>
        <dbReference type="Proteomes" id="UP000199041"/>
    </source>
</evidence>
<dbReference type="AlphaFoldDB" id="A0A1H3XGX4"/>
<dbReference type="PROSITE" id="PS51257">
    <property type="entry name" value="PROKAR_LIPOPROTEIN"/>
    <property type="match status" value="1"/>
</dbReference>
<name>A0A1H3XGX4_9BACT</name>
<reference evidence="2 3" key="1">
    <citation type="submission" date="2016-10" db="EMBL/GenBank/DDBJ databases">
        <authorList>
            <person name="de Groot N.N."/>
        </authorList>
    </citation>
    <scope>NUCLEOTIDE SEQUENCE [LARGE SCALE GENOMIC DNA]</scope>
    <source>
        <strain evidence="2 3">Vu-144</strain>
    </source>
</reference>
<dbReference type="OrthoDB" id="655802at2"/>
<protein>
    <submittedName>
        <fullName evidence="2">Fasciclin domain-containing protein</fullName>
    </submittedName>
</protein>
<dbReference type="STRING" id="551991.SAMN05192529_105162"/>
<keyword evidence="3" id="KW-1185">Reference proteome</keyword>
<dbReference type="InterPro" id="IPR000782">
    <property type="entry name" value="FAS1_domain"/>
</dbReference>